<keyword evidence="4 7" id="KW-1133">Transmembrane helix</keyword>
<evidence type="ECO:0000256" key="5">
    <source>
        <dbReference type="ARBA" id="ARBA00023136"/>
    </source>
</evidence>
<evidence type="ECO:0000256" key="1">
    <source>
        <dbReference type="ARBA" id="ARBA00004651"/>
    </source>
</evidence>
<name>A0A554SPK3_9ACTN</name>
<keyword evidence="10" id="KW-1185">Reference proteome</keyword>
<gene>
    <name evidence="9" type="ORF">FNM00_01445</name>
</gene>
<dbReference type="Proteomes" id="UP000316988">
    <property type="component" value="Unassembled WGS sequence"/>
</dbReference>
<evidence type="ECO:0000313" key="9">
    <source>
        <dbReference type="EMBL" id="TSD68285.1"/>
    </source>
</evidence>
<dbReference type="EMBL" id="VLNT01000001">
    <property type="protein sequence ID" value="TSD68285.1"/>
    <property type="molecule type" value="Genomic_DNA"/>
</dbReference>
<sequence>MGKALLVVVGVVLLVYALFDLLAAPKARVQHLPKLAWVAVIVLLPYAGALLWIFFGQARQRPSSGPRNWRPRGPRGPDDDPDYLRGL</sequence>
<reference evidence="9 10" key="1">
    <citation type="submission" date="2019-07" db="EMBL/GenBank/DDBJ databases">
        <authorList>
            <person name="Zhao L.H."/>
        </authorList>
    </citation>
    <scope>NUCLEOTIDE SEQUENCE [LARGE SCALE GENOMIC DNA]</scope>
    <source>
        <strain evidence="9 10">Co35</strain>
    </source>
</reference>
<evidence type="ECO:0000256" key="2">
    <source>
        <dbReference type="ARBA" id="ARBA00022475"/>
    </source>
</evidence>
<evidence type="ECO:0000256" key="3">
    <source>
        <dbReference type="ARBA" id="ARBA00022692"/>
    </source>
</evidence>
<accession>A0A554SPK3</accession>
<feature type="domain" description="Cardiolipin synthase N-terminal" evidence="8">
    <location>
        <begin position="12"/>
        <end position="57"/>
    </location>
</feature>
<dbReference type="OrthoDB" id="3298527at2"/>
<feature type="region of interest" description="Disordered" evidence="6">
    <location>
        <begin position="59"/>
        <end position="87"/>
    </location>
</feature>
<evidence type="ECO:0000259" key="8">
    <source>
        <dbReference type="Pfam" id="PF13396"/>
    </source>
</evidence>
<organism evidence="9 10">
    <name type="scientific">Aeromicrobium piscarium</name>
    <dbReference type="NCBI Taxonomy" id="2590901"/>
    <lineage>
        <taxon>Bacteria</taxon>
        <taxon>Bacillati</taxon>
        <taxon>Actinomycetota</taxon>
        <taxon>Actinomycetes</taxon>
        <taxon>Propionibacteriales</taxon>
        <taxon>Nocardioidaceae</taxon>
        <taxon>Aeromicrobium</taxon>
    </lineage>
</organism>
<evidence type="ECO:0000256" key="6">
    <source>
        <dbReference type="SAM" id="MobiDB-lite"/>
    </source>
</evidence>
<keyword evidence="5 7" id="KW-0472">Membrane</keyword>
<comment type="caution">
    <text evidence="9">The sequence shown here is derived from an EMBL/GenBank/DDBJ whole genome shotgun (WGS) entry which is preliminary data.</text>
</comment>
<feature type="transmembrane region" description="Helical" evidence="7">
    <location>
        <begin position="35"/>
        <end position="55"/>
    </location>
</feature>
<dbReference type="InterPro" id="IPR027379">
    <property type="entry name" value="CLS_N"/>
</dbReference>
<dbReference type="GO" id="GO:0005886">
    <property type="term" value="C:plasma membrane"/>
    <property type="evidence" value="ECO:0007669"/>
    <property type="project" value="UniProtKB-SubCell"/>
</dbReference>
<dbReference type="Pfam" id="PF13396">
    <property type="entry name" value="PLDc_N"/>
    <property type="match status" value="1"/>
</dbReference>
<dbReference type="RefSeq" id="WP_143911233.1">
    <property type="nucleotide sequence ID" value="NZ_VLNT01000001.1"/>
</dbReference>
<comment type="subcellular location">
    <subcellularLocation>
        <location evidence="1">Cell membrane</location>
        <topology evidence="1">Multi-pass membrane protein</topology>
    </subcellularLocation>
</comment>
<proteinExistence type="predicted"/>
<evidence type="ECO:0000313" key="10">
    <source>
        <dbReference type="Proteomes" id="UP000316988"/>
    </source>
</evidence>
<keyword evidence="3 7" id="KW-0812">Transmembrane</keyword>
<keyword evidence="2" id="KW-1003">Cell membrane</keyword>
<evidence type="ECO:0000256" key="4">
    <source>
        <dbReference type="ARBA" id="ARBA00022989"/>
    </source>
</evidence>
<evidence type="ECO:0000256" key="7">
    <source>
        <dbReference type="SAM" id="Phobius"/>
    </source>
</evidence>
<protein>
    <submittedName>
        <fullName evidence="9">PLDc_N domain-containing protein</fullName>
    </submittedName>
</protein>
<dbReference type="AlphaFoldDB" id="A0A554SPK3"/>